<dbReference type="Proteomes" id="UP000233551">
    <property type="component" value="Unassembled WGS sequence"/>
</dbReference>
<gene>
    <name evidence="1" type="ORF">CRG98_022112</name>
</gene>
<dbReference type="EMBL" id="PGOL01001505">
    <property type="protein sequence ID" value="PKI57461.1"/>
    <property type="molecule type" value="Genomic_DNA"/>
</dbReference>
<reference evidence="1 2" key="1">
    <citation type="submission" date="2017-11" db="EMBL/GenBank/DDBJ databases">
        <title>De-novo sequencing of pomegranate (Punica granatum L.) genome.</title>
        <authorList>
            <person name="Akparov Z."/>
            <person name="Amiraslanov A."/>
            <person name="Hajiyeva S."/>
            <person name="Abbasov M."/>
            <person name="Kaur K."/>
            <person name="Hamwieh A."/>
            <person name="Solovyev V."/>
            <person name="Salamov A."/>
            <person name="Braich B."/>
            <person name="Kosarev P."/>
            <person name="Mahmoud A."/>
            <person name="Hajiyev E."/>
            <person name="Babayeva S."/>
            <person name="Izzatullayeva V."/>
            <person name="Mammadov A."/>
            <person name="Mammadov A."/>
            <person name="Sharifova S."/>
            <person name="Ojaghi J."/>
            <person name="Eynullazada K."/>
            <person name="Bayramov B."/>
            <person name="Abdulazimova A."/>
            <person name="Shahmuradov I."/>
        </authorList>
    </citation>
    <scope>NUCLEOTIDE SEQUENCE [LARGE SCALE GENOMIC DNA]</scope>
    <source>
        <strain evidence="2">cv. AG2017</strain>
        <tissue evidence="1">Leaf</tissue>
    </source>
</reference>
<organism evidence="1 2">
    <name type="scientific">Punica granatum</name>
    <name type="common">Pomegranate</name>
    <dbReference type="NCBI Taxonomy" id="22663"/>
    <lineage>
        <taxon>Eukaryota</taxon>
        <taxon>Viridiplantae</taxon>
        <taxon>Streptophyta</taxon>
        <taxon>Embryophyta</taxon>
        <taxon>Tracheophyta</taxon>
        <taxon>Spermatophyta</taxon>
        <taxon>Magnoliopsida</taxon>
        <taxon>eudicotyledons</taxon>
        <taxon>Gunneridae</taxon>
        <taxon>Pentapetalae</taxon>
        <taxon>rosids</taxon>
        <taxon>malvids</taxon>
        <taxon>Myrtales</taxon>
        <taxon>Lythraceae</taxon>
        <taxon>Punica</taxon>
    </lineage>
</organism>
<keyword evidence="2" id="KW-1185">Reference proteome</keyword>
<accession>A0A2I0JMF9</accession>
<evidence type="ECO:0000313" key="1">
    <source>
        <dbReference type="EMBL" id="PKI57461.1"/>
    </source>
</evidence>
<dbReference type="AlphaFoldDB" id="A0A2I0JMF9"/>
<sequence>MEVAVEGGAREAVATVAMEWRWRWMGREGQDVVVGGGAREAIPTVAMEGRSGDDNGGGGVEKGKMVIVLSIPNGNCYGGGE</sequence>
<name>A0A2I0JMF9_PUNGR</name>
<proteinExistence type="predicted"/>
<evidence type="ECO:0000313" key="2">
    <source>
        <dbReference type="Proteomes" id="UP000233551"/>
    </source>
</evidence>
<protein>
    <submittedName>
        <fullName evidence="1">Uncharacterized protein</fullName>
    </submittedName>
</protein>
<comment type="caution">
    <text evidence="1">The sequence shown here is derived from an EMBL/GenBank/DDBJ whole genome shotgun (WGS) entry which is preliminary data.</text>
</comment>